<dbReference type="InterPro" id="IPR029058">
    <property type="entry name" value="AB_hydrolase_fold"/>
</dbReference>
<dbReference type="PANTHER" id="PTHR48081:SF3">
    <property type="entry name" value="ALPHA_BETA HYDROLASE FOLD-3 DOMAIN-CONTAINING PROTEIN"/>
    <property type="match status" value="1"/>
</dbReference>
<keyword evidence="4" id="KW-1185">Reference proteome</keyword>
<dbReference type="AlphaFoldDB" id="A0A5N6U113"/>
<protein>
    <submittedName>
        <fullName evidence="3">Alpha/Beta hydrolase protein</fullName>
    </submittedName>
</protein>
<accession>A0A5N6U113</accession>
<gene>
    <name evidence="3" type="ORF">BDV25DRAFT_170663</name>
</gene>
<dbReference type="GO" id="GO:0016787">
    <property type="term" value="F:hydrolase activity"/>
    <property type="evidence" value="ECO:0007669"/>
    <property type="project" value="UniProtKB-KW"/>
</dbReference>
<name>A0A5N6U113_ASPAV</name>
<evidence type="ECO:0000259" key="2">
    <source>
        <dbReference type="Pfam" id="PF07859"/>
    </source>
</evidence>
<sequence>MTTFMASHPKLAGFDLVQTHYKKVDDHEIRADFILPQTEFHGKRPVIVHFHGGGLITGDSLSMEWFPLWLLDLAKKHNAVIASPNYRLMPEATSLEIFEDIEDFWTWLHSAEVTELLASSDNSTTLDLERIITAGESAGGLLSVCLEFAHPDKIRAATANYPCLDMNAAHYSTPNPTPLTNPPIPESLVDEYLAQAKPGMVRSSGILPDRVDLMLAAAHYGRLTQLYERGCEGFPKRELRYPMDRLDQPDVQFPQGGVFIIQGLQDIIVPAEDNKRFLTKAQEVVKGKSVADKITLVMREGSHGFDADISLNEPWLRESITATVESWLE</sequence>
<dbReference type="InterPro" id="IPR050300">
    <property type="entry name" value="GDXG_lipolytic_enzyme"/>
</dbReference>
<dbReference type="Proteomes" id="UP000325780">
    <property type="component" value="Unassembled WGS sequence"/>
</dbReference>
<dbReference type="Gene3D" id="3.40.50.1820">
    <property type="entry name" value="alpha/beta hydrolase"/>
    <property type="match status" value="1"/>
</dbReference>
<dbReference type="InterPro" id="IPR013094">
    <property type="entry name" value="AB_hydrolase_3"/>
</dbReference>
<proteinExistence type="predicted"/>
<dbReference type="SUPFAM" id="SSF53474">
    <property type="entry name" value="alpha/beta-Hydrolases"/>
    <property type="match status" value="1"/>
</dbReference>
<evidence type="ECO:0000313" key="4">
    <source>
        <dbReference type="Proteomes" id="UP000325780"/>
    </source>
</evidence>
<evidence type="ECO:0000256" key="1">
    <source>
        <dbReference type="ARBA" id="ARBA00022801"/>
    </source>
</evidence>
<organism evidence="3 4">
    <name type="scientific">Aspergillus avenaceus</name>
    <dbReference type="NCBI Taxonomy" id="36643"/>
    <lineage>
        <taxon>Eukaryota</taxon>
        <taxon>Fungi</taxon>
        <taxon>Dikarya</taxon>
        <taxon>Ascomycota</taxon>
        <taxon>Pezizomycotina</taxon>
        <taxon>Eurotiomycetes</taxon>
        <taxon>Eurotiomycetidae</taxon>
        <taxon>Eurotiales</taxon>
        <taxon>Aspergillaceae</taxon>
        <taxon>Aspergillus</taxon>
        <taxon>Aspergillus subgen. Circumdati</taxon>
    </lineage>
</organism>
<evidence type="ECO:0000313" key="3">
    <source>
        <dbReference type="EMBL" id="KAE8152248.1"/>
    </source>
</evidence>
<keyword evidence="1 3" id="KW-0378">Hydrolase</keyword>
<dbReference type="PANTHER" id="PTHR48081">
    <property type="entry name" value="AB HYDROLASE SUPERFAMILY PROTEIN C4A8.06C"/>
    <property type="match status" value="1"/>
</dbReference>
<dbReference type="OrthoDB" id="19653at2759"/>
<dbReference type="EMBL" id="ML742056">
    <property type="protein sequence ID" value="KAE8152248.1"/>
    <property type="molecule type" value="Genomic_DNA"/>
</dbReference>
<dbReference type="Pfam" id="PF07859">
    <property type="entry name" value="Abhydrolase_3"/>
    <property type="match status" value="1"/>
</dbReference>
<feature type="domain" description="Alpha/beta hydrolase fold-3" evidence="2">
    <location>
        <begin position="47"/>
        <end position="193"/>
    </location>
</feature>
<reference evidence="3 4" key="1">
    <citation type="submission" date="2019-04" db="EMBL/GenBank/DDBJ databases">
        <title>Friends and foes A comparative genomics study of 23 Aspergillus species from section Flavi.</title>
        <authorList>
            <consortium name="DOE Joint Genome Institute"/>
            <person name="Kjaerbolling I."/>
            <person name="Vesth T."/>
            <person name="Frisvad J.C."/>
            <person name="Nybo J.L."/>
            <person name="Theobald S."/>
            <person name="Kildgaard S."/>
            <person name="Isbrandt T."/>
            <person name="Kuo A."/>
            <person name="Sato A."/>
            <person name="Lyhne E.K."/>
            <person name="Kogle M.E."/>
            <person name="Wiebenga A."/>
            <person name="Kun R.S."/>
            <person name="Lubbers R.J."/>
            <person name="Makela M.R."/>
            <person name="Barry K."/>
            <person name="Chovatia M."/>
            <person name="Clum A."/>
            <person name="Daum C."/>
            <person name="Haridas S."/>
            <person name="He G."/>
            <person name="LaButti K."/>
            <person name="Lipzen A."/>
            <person name="Mondo S."/>
            <person name="Riley R."/>
            <person name="Salamov A."/>
            <person name="Simmons B.A."/>
            <person name="Magnuson J.K."/>
            <person name="Henrissat B."/>
            <person name="Mortensen U.H."/>
            <person name="Larsen T.O."/>
            <person name="Devries R.P."/>
            <person name="Grigoriev I.V."/>
            <person name="Machida M."/>
            <person name="Baker S.E."/>
            <person name="Andersen M.R."/>
        </authorList>
    </citation>
    <scope>NUCLEOTIDE SEQUENCE [LARGE SCALE GENOMIC DNA]</scope>
    <source>
        <strain evidence="3 4">IBT 18842</strain>
    </source>
</reference>